<dbReference type="GO" id="GO:0005737">
    <property type="term" value="C:cytoplasm"/>
    <property type="evidence" value="ECO:0007669"/>
    <property type="project" value="UniProtKB-SubCell"/>
</dbReference>
<dbReference type="eggNOG" id="COG2137">
    <property type="taxonomic scope" value="Bacteria"/>
</dbReference>
<evidence type="ECO:0000256" key="4">
    <source>
        <dbReference type="ARBA" id="ARBA00022490"/>
    </source>
</evidence>
<comment type="subcellular location">
    <subcellularLocation>
        <location evidence="1">Cytoplasm</location>
    </subcellularLocation>
</comment>
<protein>
    <recommendedName>
        <fullName evidence="3">Regulatory protein RecX</fullName>
    </recommendedName>
</protein>
<dbReference type="InterPro" id="IPR003783">
    <property type="entry name" value="Regulatory_RecX"/>
</dbReference>
<feature type="domain" description="RecX first three-helical" evidence="6">
    <location>
        <begin position="124"/>
        <end position="163"/>
    </location>
</feature>
<dbReference type="Proteomes" id="UP000029033">
    <property type="component" value="Unassembled WGS sequence"/>
</dbReference>
<keyword evidence="4" id="KW-0963">Cytoplasm</keyword>
<organism evidence="7 8">
    <name type="scientific">Bifidobacterium scardovii</name>
    <dbReference type="NCBI Taxonomy" id="158787"/>
    <lineage>
        <taxon>Bacteria</taxon>
        <taxon>Bacillati</taxon>
        <taxon>Actinomycetota</taxon>
        <taxon>Actinomycetes</taxon>
        <taxon>Bifidobacteriales</taxon>
        <taxon>Bifidobacteriaceae</taxon>
        <taxon>Bifidobacterium</taxon>
    </lineage>
</organism>
<evidence type="ECO:0000313" key="8">
    <source>
        <dbReference type="Proteomes" id="UP000029033"/>
    </source>
</evidence>
<dbReference type="STRING" id="158787.BSCA_1520"/>
<gene>
    <name evidence="7" type="ORF">BSCA_1520</name>
</gene>
<proteinExistence type="inferred from homology"/>
<reference evidence="7 8" key="1">
    <citation type="submission" date="2014-03" db="EMBL/GenBank/DDBJ databases">
        <title>Genomics of Bifidobacteria.</title>
        <authorList>
            <person name="Ventura M."/>
            <person name="Milani C."/>
            <person name="Lugli G.A."/>
        </authorList>
    </citation>
    <scope>NUCLEOTIDE SEQUENCE [LARGE SCALE GENOMIC DNA]</scope>
    <source>
        <strain evidence="7 8">LMG 21589</strain>
    </source>
</reference>
<evidence type="ECO:0000256" key="3">
    <source>
        <dbReference type="ARBA" id="ARBA00018111"/>
    </source>
</evidence>
<comment type="similarity">
    <text evidence="2">Belongs to the RecX family.</text>
</comment>
<dbReference type="PANTHER" id="PTHR33602:SF1">
    <property type="entry name" value="REGULATORY PROTEIN RECX FAMILY PROTEIN"/>
    <property type="match status" value="1"/>
</dbReference>
<evidence type="ECO:0000313" key="7">
    <source>
        <dbReference type="EMBL" id="KFI94873.1"/>
    </source>
</evidence>
<dbReference type="EMBL" id="JGZO01000005">
    <property type="protein sequence ID" value="KFI94873.1"/>
    <property type="molecule type" value="Genomic_DNA"/>
</dbReference>
<evidence type="ECO:0000256" key="5">
    <source>
        <dbReference type="SAM" id="MobiDB-lite"/>
    </source>
</evidence>
<feature type="region of interest" description="Disordered" evidence="5">
    <location>
        <begin position="57"/>
        <end position="117"/>
    </location>
</feature>
<dbReference type="Gene3D" id="1.10.10.10">
    <property type="entry name" value="Winged helix-like DNA-binding domain superfamily/Winged helix DNA-binding domain"/>
    <property type="match status" value="2"/>
</dbReference>
<evidence type="ECO:0000256" key="1">
    <source>
        <dbReference type="ARBA" id="ARBA00004496"/>
    </source>
</evidence>
<accession>A0A087DH73</accession>
<keyword evidence="8" id="KW-1185">Reference proteome</keyword>
<feature type="compositionally biased region" description="Basic residues" evidence="5">
    <location>
        <begin position="70"/>
        <end position="82"/>
    </location>
</feature>
<comment type="caution">
    <text evidence="7">The sequence shown here is derived from an EMBL/GenBank/DDBJ whole genome shotgun (WGS) entry which is preliminary data.</text>
</comment>
<name>A0A087DH73_9BIFI</name>
<evidence type="ECO:0000256" key="2">
    <source>
        <dbReference type="ARBA" id="ARBA00009695"/>
    </source>
</evidence>
<dbReference type="Pfam" id="PF21982">
    <property type="entry name" value="RecX_HTH1"/>
    <property type="match status" value="1"/>
</dbReference>
<dbReference type="PANTHER" id="PTHR33602">
    <property type="entry name" value="REGULATORY PROTEIN RECX FAMILY PROTEIN"/>
    <property type="match status" value="1"/>
</dbReference>
<sequence>MISAEEFLSRRGVDVNQAMDDRNRGSGVVGAGAAHAGFAGDAGYAVGVDVTFDSDADAEAPGTDGGAWGRRGRGGWRGRSAARGRSGAEARGGRRRSRRGGFENASPGAGIGAGVEDPKDLDACREAALRLLDAAPRASGALRERLVAKGYDADVADDVIERLTRVQLLDDDSYARSSVRYCAGRLLGARATVTELTRKGVDRRLAQQVVSQAEEDGVFEEAAWELGRQYARKTQGMDPDKRRQRFWSAGGRKGHSPETLQRISRELFA</sequence>
<dbReference type="GO" id="GO:0006282">
    <property type="term" value="P:regulation of DNA repair"/>
    <property type="evidence" value="ECO:0007669"/>
    <property type="project" value="InterPro"/>
</dbReference>
<dbReference type="InterPro" id="IPR053926">
    <property type="entry name" value="RecX_HTH_1st"/>
</dbReference>
<dbReference type="AlphaFoldDB" id="A0A087DH73"/>
<dbReference type="InterPro" id="IPR036388">
    <property type="entry name" value="WH-like_DNA-bd_sf"/>
</dbReference>
<evidence type="ECO:0000259" key="6">
    <source>
        <dbReference type="Pfam" id="PF21982"/>
    </source>
</evidence>